<dbReference type="Proteomes" id="UP001431313">
    <property type="component" value="Unassembled WGS sequence"/>
</dbReference>
<feature type="region of interest" description="Disordered" evidence="1">
    <location>
        <begin position="1"/>
        <end position="30"/>
    </location>
</feature>
<name>A0ABT2CF08_9ACTN</name>
<proteinExistence type="predicted"/>
<dbReference type="EMBL" id="JANUGQ010000006">
    <property type="protein sequence ID" value="MCS0635995.1"/>
    <property type="molecule type" value="Genomic_DNA"/>
</dbReference>
<evidence type="ECO:0000313" key="2">
    <source>
        <dbReference type="EMBL" id="MCS0635995.1"/>
    </source>
</evidence>
<accession>A0ABT2CF08</accession>
<dbReference type="RefSeq" id="WP_258786943.1">
    <property type="nucleotide sequence ID" value="NZ_JANUGQ010000006.1"/>
</dbReference>
<protein>
    <recommendedName>
        <fullName evidence="4">MarR family transcriptional regulator</fullName>
    </recommendedName>
</protein>
<gene>
    <name evidence="2" type="ORF">NX801_10020</name>
</gene>
<organism evidence="2 3">
    <name type="scientific">Streptomyces pyxinae</name>
    <dbReference type="NCBI Taxonomy" id="2970734"/>
    <lineage>
        <taxon>Bacteria</taxon>
        <taxon>Bacillati</taxon>
        <taxon>Actinomycetota</taxon>
        <taxon>Actinomycetes</taxon>
        <taxon>Kitasatosporales</taxon>
        <taxon>Streptomycetaceae</taxon>
        <taxon>Streptomyces</taxon>
    </lineage>
</organism>
<sequence length="284" mass="31192">MAESQLSAAAHPLASPGYGKRSAPGQRPRSAADFAELPHREQYIAGYIDRLPDGSDIGHKTLASVLPLYGQQAVSTALNNLVRAGYLRRGREQTDTSGGPRWVTRTWWSRTPRDDAWWAAFQRGDVPDEDRPKRTTLSRAFVLLAALTRETPALTLSSADCTRLAPLVTAWFDRGAEERQVRYALTTGLPPVIHHPFALLHRRLTDKIPPERIRPVRPPLRVLECARCGDPARPEALLDGECGPCRGRPAPPPSARLLSPARVRAHAARARAAATGLPPEPCRT</sequence>
<evidence type="ECO:0008006" key="4">
    <source>
        <dbReference type="Google" id="ProtNLM"/>
    </source>
</evidence>
<evidence type="ECO:0000256" key="1">
    <source>
        <dbReference type="SAM" id="MobiDB-lite"/>
    </source>
</evidence>
<evidence type="ECO:0000313" key="3">
    <source>
        <dbReference type="Proteomes" id="UP001431313"/>
    </source>
</evidence>
<keyword evidence="3" id="KW-1185">Reference proteome</keyword>
<comment type="caution">
    <text evidence="2">The sequence shown here is derived from an EMBL/GenBank/DDBJ whole genome shotgun (WGS) entry which is preliminary data.</text>
</comment>
<reference evidence="2" key="1">
    <citation type="submission" date="2022-08" db="EMBL/GenBank/DDBJ databases">
        <authorList>
            <person name="Somphong A."/>
            <person name="Phongsopitanun W."/>
        </authorList>
    </citation>
    <scope>NUCLEOTIDE SEQUENCE</scope>
    <source>
        <strain evidence="2">LP05-1</strain>
    </source>
</reference>